<feature type="compositionally biased region" description="Polar residues" evidence="1">
    <location>
        <begin position="455"/>
        <end position="467"/>
    </location>
</feature>
<gene>
    <name evidence="8" type="primary">LOC100756660</name>
    <name evidence="4" type="ORF">H671_xg20299</name>
    <name evidence="3" type="ORF">I79_015256</name>
</gene>
<proteinExistence type="predicted"/>
<reference evidence="3" key="2">
    <citation type="submission" date="2011-08" db="EMBL/GenBank/DDBJ databases">
        <title>The genomic sequence of the Chinese hamster ovary CHO-K1 cell line.</title>
        <authorList>
            <person name="Xu X."/>
            <person name="Nagarajan H."/>
            <person name="Lewis N.E."/>
            <person name="Pan S."/>
            <person name="Cai Z."/>
            <person name="Liu X."/>
            <person name="Chen W."/>
            <person name="Xie M."/>
            <person name="Wang W."/>
            <person name="Hammond S."/>
            <person name="Andersen M.R."/>
            <person name="Neff N."/>
            <person name="Passarelli B."/>
            <person name="Koh W."/>
            <person name="Fan C.H."/>
            <person name="Wang J."/>
            <person name="Gui Y."/>
            <person name="Lee K.H."/>
            <person name="Betenbaugh M.J."/>
            <person name="Quake S.R."/>
            <person name="Famili I."/>
            <person name="Palsson B.O."/>
            <person name="Wang J."/>
        </authorList>
    </citation>
    <scope>NUCLEOTIDE SEQUENCE</scope>
</reference>
<dbReference type="PaxDb" id="10029-XP_007607010.1"/>
<reference evidence="5" key="1">
    <citation type="journal article" date="2011" name="Nat. Biotechnol.">
        <title>The genomic sequence of the Chinese hamster ovary (CHO)-K1 cell line.</title>
        <authorList>
            <person name="Xu X."/>
            <person name="Nagarajan H."/>
            <person name="Lewis N.E."/>
            <person name="Pan S."/>
            <person name="Cai Z."/>
            <person name="Liu X."/>
            <person name="Chen W."/>
            <person name="Xie M."/>
            <person name="Wang W."/>
            <person name="Hammond S."/>
            <person name="Andersen M.R."/>
            <person name="Neff N."/>
            <person name="Passarelli B."/>
            <person name="Koh W."/>
            <person name="Fan H.C."/>
            <person name="Wang J."/>
            <person name="Gui Y."/>
            <person name="Lee K.H."/>
            <person name="Betenbaugh M.J."/>
            <person name="Quake S.R."/>
            <person name="Famili I."/>
            <person name="Palsson B.O."/>
            <person name="Wang J."/>
        </authorList>
    </citation>
    <scope>NUCLEOTIDE SEQUENCE [LARGE SCALE GENOMIC DNA]</scope>
    <source>
        <strain evidence="5">CHO K1 cell line</strain>
    </source>
</reference>
<feature type="compositionally biased region" description="Low complexity" evidence="1">
    <location>
        <begin position="484"/>
        <end position="495"/>
    </location>
</feature>
<dbReference type="SMART" id="SM00246">
    <property type="entry name" value="WH2"/>
    <property type="match status" value="1"/>
</dbReference>
<dbReference type="GeneID" id="100756660"/>
<reference evidence="8" key="7">
    <citation type="submission" date="2025-04" db="UniProtKB">
        <authorList>
            <consortium name="RefSeq"/>
        </authorList>
    </citation>
    <scope>IDENTIFICATION</scope>
    <source>
        <strain evidence="8">17A/GY</strain>
        <tissue evidence="8">Liver</tissue>
    </source>
</reference>
<reference evidence="4" key="4">
    <citation type="submission" date="2013-03" db="EMBL/GenBank/DDBJ databases">
        <title>Chinese hamster genome sequenced from sorted chromosomes.</title>
        <authorList>
            <person name="Brinkrolf K."/>
            <person name="Rupp O."/>
            <person name="Laux H."/>
            <person name="Kollin F."/>
            <person name="Ernst W."/>
            <person name="Linke B."/>
            <person name="Kofler R."/>
            <person name="Romand S."/>
            <person name="Hesse F."/>
            <person name="Budach W.E."/>
            <person name="Galosy S."/>
            <person name="Muller D."/>
            <person name="Noll T."/>
            <person name="Wienberg J."/>
            <person name="Jostock T."/>
            <person name="Leonard M."/>
            <person name="Grillari J."/>
            <person name="Tauch A."/>
            <person name="Goesmann A."/>
            <person name="Helk B."/>
            <person name="Mott J.E."/>
            <person name="Puehler A."/>
            <person name="Borth N."/>
        </authorList>
    </citation>
    <scope>NUCLEOTIDE SEQUENCE</scope>
    <source>
        <strain evidence="4">17A/GY</strain>
    </source>
</reference>
<evidence type="ECO:0000313" key="5">
    <source>
        <dbReference type="Proteomes" id="UP000001075"/>
    </source>
</evidence>
<feature type="compositionally biased region" description="Low complexity" evidence="1">
    <location>
        <begin position="432"/>
        <end position="446"/>
    </location>
</feature>
<evidence type="ECO:0000313" key="8">
    <source>
        <dbReference type="RefSeq" id="XP_027288730.1"/>
    </source>
</evidence>
<evidence type="ECO:0000256" key="1">
    <source>
        <dbReference type="SAM" id="MobiDB-lite"/>
    </source>
</evidence>
<feature type="domain" description="WH2" evidence="2">
    <location>
        <begin position="590"/>
        <end position="607"/>
    </location>
</feature>
<dbReference type="eggNOG" id="KOG1830">
    <property type="taxonomic scope" value="Eukaryota"/>
</dbReference>
<dbReference type="Proteomes" id="UP000030759">
    <property type="component" value="Unassembled WGS sequence"/>
</dbReference>
<evidence type="ECO:0000259" key="2">
    <source>
        <dbReference type="PROSITE" id="PS51082"/>
    </source>
</evidence>
<reference evidence="6" key="3">
    <citation type="journal article" date="2013" name="Nat. Biotechnol.">
        <title>Chinese hamster genome sequenced from sorted chromosomes.</title>
        <authorList>
            <person name="Brinkrolf K."/>
            <person name="Rupp O."/>
            <person name="Laux H."/>
            <person name="Kollin F."/>
            <person name="Ernst W."/>
            <person name="Linke B."/>
            <person name="Kofler R."/>
            <person name="Romand S."/>
            <person name="Hesse F."/>
            <person name="Budach W.E."/>
            <person name="Galosy S."/>
            <person name="Muller D."/>
            <person name="Noll T."/>
            <person name="Wienberg J."/>
            <person name="Jostock T."/>
            <person name="Leonard M."/>
            <person name="Grillari J."/>
            <person name="Tauch A."/>
            <person name="Goesmann A."/>
            <person name="Helk B."/>
            <person name="Mott J.E."/>
            <person name="Puhler A."/>
            <person name="Borth N."/>
        </authorList>
    </citation>
    <scope>NUCLEOTIDE SEQUENCE [LARGE SCALE GENOMIC DNA]</scope>
    <source>
        <strain evidence="6">17A/GY</strain>
    </source>
</reference>
<name>G3HWA3_CRIGR</name>
<dbReference type="STRING" id="10029.G3HWA3"/>
<reference evidence="7" key="5">
    <citation type="journal article" date="2018" name="Biotechnol. Bioeng.">
        <title>A reference genome of the Chinese hamster based on a hybrid assembly strategy.</title>
        <authorList>
            <person name="Rupp O."/>
            <person name="MacDonald M.L."/>
            <person name="Li S."/>
            <person name="Dhiman H."/>
            <person name="Polson S."/>
            <person name="Griep S."/>
            <person name="Heffner K."/>
            <person name="Hernandez I."/>
            <person name="Brinkrolf K."/>
            <person name="Jadhav V."/>
            <person name="Samoudi M."/>
            <person name="Hao H."/>
            <person name="Kingham B."/>
            <person name="Goesmann A."/>
            <person name="Betenbaugh M.J."/>
            <person name="Lewis N.E."/>
            <person name="Borth N."/>
            <person name="Lee K.H."/>
        </authorList>
    </citation>
    <scope>NUCLEOTIDE SEQUENCE [LARGE SCALE GENOMIC DNA]</scope>
    <source>
        <strain evidence="7">17A/GY</strain>
    </source>
</reference>
<protein>
    <submittedName>
        <fullName evidence="4">Actin-binding WH2 containing protein</fullName>
    </submittedName>
    <submittedName>
        <fullName evidence="3 8">Wiskott-Aldrich syndrome protein family member 1</fullName>
    </submittedName>
</protein>
<dbReference type="Proteomes" id="UP001108280">
    <property type="component" value="Chromosome X"/>
</dbReference>
<dbReference type="Proteomes" id="UP000001075">
    <property type="component" value="Unassembled WGS sequence"/>
</dbReference>
<evidence type="ECO:0000313" key="3">
    <source>
        <dbReference type="EMBL" id="EGW01732.1"/>
    </source>
</evidence>
<dbReference type="OrthoDB" id="9808537at2759"/>
<dbReference type="RefSeq" id="XP_003507609.1">
    <property type="nucleotide sequence ID" value="XM_003507561.4"/>
</dbReference>
<evidence type="ECO:0000313" key="4">
    <source>
        <dbReference type="EMBL" id="ERE65364.1"/>
    </source>
</evidence>
<keyword evidence="7" id="KW-1185">Reference proteome</keyword>
<dbReference type="GO" id="GO:0003779">
    <property type="term" value="F:actin binding"/>
    <property type="evidence" value="ECO:0007669"/>
    <property type="project" value="InterPro"/>
</dbReference>
<feature type="region of interest" description="Disordered" evidence="1">
    <location>
        <begin position="432"/>
        <end position="497"/>
    </location>
</feature>
<sequence>MSFNEEQFEKFLNRSETISEIKDDFIFVILTSLNKIVRRVNDLDKYTEDLFGKLDKEIHSISFKLKILQENIIQLTDAITHKVPNEVLSMQVWKSRKTFPNLTIETQKVQQVYSCSSLPVNIFERNNANIAIPLLTVPSYYQNDTEDSSSSDGSFHSCLYCSKLVKENVSVNKEQTSEKHIQDTKLDHASEPTNMLQCQVVNEHISVDHITSSESAVSHSYLDNTDGGSVFYIFPLNKNKLQGKSVNDISSGEQEYSHYNIGHMSNSRPRVLYGTGKGGVVLSQPSSLLRCKTDVFVNPLAPEAPPLPSDWLTKLTSSESPPAHRVVRSISSPLTSSLLVWETTTTTTTSACLKTTSSIDLNMPPDFTSKSDSLDNLIPQSEDDMIPPLSITSLRSDSWDSVSDLIDTALPVQPQQHSTCRPIKSFPQSIQSTMSLPVSPSKSSSTHGPLPENQVPHTSGSLHSQLPRSPRGPHHSVLVSASASPKSTVSPSPRRSVSHLTKLIEAQSRTPMTNPKGHLHSPQSKLCFSSTKVTTLQSSSSVKSTSVSSLSSTRSSVSSHRALSISQYTVVPTYSGAKQNPTFLPIVSKARKTLMEAIRKGVRLRKTRETIPRNVPKIPQNEADMIRIRRKAMGYNSGKSDSETEWVEDS</sequence>
<accession>G3HWA3</accession>
<dbReference type="InterPro" id="IPR003124">
    <property type="entry name" value="WH2_dom"/>
</dbReference>
<dbReference type="Gene3D" id="1.20.5.340">
    <property type="match status" value="1"/>
</dbReference>
<dbReference type="PROSITE" id="PS51082">
    <property type="entry name" value="WH2"/>
    <property type="match status" value="1"/>
</dbReference>
<evidence type="ECO:0000313" key="7">
    <source>
        <dbReference type="Proteomes" id="UP001108280"/>
    </source>
</evidence>
<reference evidence="7" key="6">
    <citation type="journal article" date="2020" name="Biotechnol. Bioeng.">
        <title>Chromosome-scale scaffolds for the Chinese hamster reference genome assembly to facilitate the study of the CHO epigenome.</title>
        <authorList>
            <person name="Hilliard W."/>
            <person name="MacDonald M."/>
            <person name="Lee K.H."/>
        </authorList>
    </citation>
    <scope>NUCLEOTIDE SEQUENCE [LARGE SCALE GENOMIC DNA]</scope>
    <source>
        <strain evidence="7">17A/GY</strain>
    </source>
</reference>
<dbReference type="AlphaFoldDB" id="G3HWA3"/>
<dbReference type="EMBL" id="JH000825">
    <property type="protein sequence ID" value="EGW01732.1"/>
    <property type="molecule type" value="Genomic_DNA"/>
</dbReference>
<dbReference type="KEGG" id="cge:100756660"/>
<dbReference type="EMBL" id="KE684648">
    <property type="protein sequence ID" value="ERE65364.1"/>
    <property type="molecule type" value="Genomic_DNA"/>
</dbReference>
<evidence type="ECO:0000313" key="6">
    <source>
        <dbReference type="Proteomes" id="UP000030759"/>
    </source>
</evidence>
<organism evidence="3 5">
    <name type="scientific">Cricetulus griseus</name>
    <name type="common">Chinese hamster</name>
    <name type="synonym">Cricetulus barabensis griseus</name>
    <dbReference type="NCBI Taxonomy" id="10029"/>
    <lineage>
        <taxon>Eukaryota</taxon>
        <taxon>Metazoa</taxon>
        <taxon>Chordata</taxon>
        <taxon>Craniata</taxon>
        <taxon>Vertebrata</taxon>
        <taxon>Euteleostomi</taxon>
        <taxon>Mammalia</taxon>
        <taxon>Eutheria</taxon>
        <taxon>Euarchontoglires</taxon>
        <taxon>Glires</taxon>
        <taxon>Rodentia</taxon>
        <taxon>Myomorpha</taxon>
        <taxon>Muroidea</taxon>
        <taxon>Cricetidae</taxon>
        <taxon>Cricetinae</taxon>
        <taxon>Cricetulus</taxon>
    </lineage>
</organism>
<dbReference type="RefSeq" id="XP_027288730.1">
    <property type="nucleotide sequence ID" value="XM_027432929.2"/>
</dbReference>